<name>A0A0D6JJY3_9HYPH</name>
<dbReference type="RefSeq" id="WP_046479394.1">
    <property type="nucleotide sequence ID" value="NZ_LN829118.1"/>
</dbReference>
<evidence type="ECO:0000313" key="1">
    <source>
        <dbReference type="EMBL" id="CPR22299.1"/>
    </source>
</evidence>
<dbReference type="Proteomes" id="UP000033187">
    <property type="component" value="Chromosome 1"/>
</dbReference>
<sequence length="355" mass="39647">MNLSCWRLTEFNLSGQIELQGKHGLVRIRRSDDGAVVLVESDELTASTLGESKPATFAVSDAILGFVLDIGIAREKALTRYDGYYWGEAVRPVQSSRAISQSDFDADTFAWIVDTINLAFQSKSKSEAIKAIRCQHLMDTYNNGRLMYPNYCSETYVSMLRIIEAAGADNSSPRSRGRTRLEFAMKAAQISGQINQEVVSAIDAMPVFKPRTDKARAKFAAVLAKQDGDVAAALSSFDDSTQVAFVCFLSAYVYRNKFMHIGFPIPDSVKEAFGYVGPGALYLPLSTGLAWRRTFNHGALFENDFIELHEMIEPKDLSDFRDTFAYVLPTWYFLRTFAREAILQQLEILSGSPRP</sequence>
<proteinExistence type="predicted"/>
<gene>
    <name evidence="1" type="ORF">YBN1229_v1_3732</name>
</gene>
<protein>
    <submittedName>
        <fullName evidence="1">Uncharacterized protein</fullName>
    </submittedName>
</protein>
<accession>A0A0D6JJY3</accession>
<dbReference type="KEGG" id="fiy:BN1229_v1_3732"/>
<evidence type="ECO:0000313" key="2">
    <source>
        <dbReference type="Proteomes" id="UP000033187"/>
    </source>
</evidence>
<keyword evidence="2" id="KW-1185">Reference proteome</keyword>
<dbReference type="AlphaFoldDB" id="A0A0D6JJY3"/>
<dbReference type="EMBL" id="LN829119">
    <property type="protein sequence ID" value="CPR22299.1"/>
    <property type="molecule type" value="Genomic_DNA"/>
</dbReference>
<dbReference type="KEGG" id="fil:BN1229_v1_3740"/>
<organism evidence="1 2">
    <name type="scientific">Candidatus Filomicrobium marinum</name>
    <dbReference type="NCBI Taxonomy" id="1608628"/>
    <lineage>
        <taxon>Bacteria</taxon>
        <taxon>Pseudomonadati</taxon>
        <taxon>Pseudomonadota</taxon>
        <taxon>Alphaproteobacteria</taxon>
        <taxon>Hyphomicrobiales</taxon>
        <taxon>Hyphomicrobiaceae</taxon>
        <taxon>Filomicrobium</taxon>
    </lineage>
</organism>
<reference evidence="2" key="1">
    <citation type="submission" date="2015-02" db="EMBL/GenBank/DDBJ databases">
        <authorList>
            <person name="Chooi Y.-H."/>
        </authorList>
    </citation>
    <scope>NUCLEOTIDE SEQUENCE [LARGE SCALE GENOMIC DNA]</scope>
    <source>
        <strain evidence="2">strain Y</strain>
    </source>
</reference>